<dbReference type="AlphaFoldDB" id="A0A518B8K0"/>
<reference evidence="3 4" key="1">
    <citation type="submission" date="2019-02" db="EMBL/GenBank/DDBJ databases">
        <title>Deep-cultivation of Planctomycetes and their phenomic and genomic characterization uncovers novel biology.</title>
        <authorList>
            <person name="Wiegand S."/>
            <person name="Jogler M."/>
            <person name="Boedeker C."/>
            <person name="Pinto D."/>
            <person name="Vollmers J."/>
            <person name="Rivas-Marin E."/>
            <person name="Kohn T."/>
            <person name="Peeters S.H."/>
            <person name="Heuer A."/>
            <person name="Rast P."/>
            <person name="Oberbeckmann S."/>
            <person name="Bunk B."/>
            <person name="Jeske O."/>
            <person name="Meyerdierks A."/>
            <person name="Storesund J.E."/>
            <person name="Kallscheuer N."/>
            <person name="Luecker S."/>
            <person name="Lage O.M."/>
            <person name="Pohl T."/>
            <person name="Merkel B.J."/>
            <person name="Hornburger P."/>
            <person name="Mueller R.-W."/>
            <person name="Bruemmer F."/>
            <person name="Labrenz M."/>
            <person name="Spormann A.M."/>
            <person name="Op den Camp H."/>
            <person name="Overmann J."/>
            <person name="Amann R."/>
            <person name="Jetten M.S.M."/>
            <person name="Mascher T."/>
            <person name="Medema M.H."/>
            <person name="Devos D.P."/>
            <person name="Kaster A.-K."/>
            <person name="Ovreas L."/>
            <person name="Rohde M."/>
            <person name="Galperin M.Y."/>
            <person name="Jogler C."/>
        </authorList>
    </citation>
    <scope>NUCLEOTIDE SEQUENCE [LARGE SCALE GENOMIC DNA]</scope>
    <source>
        <strain evidence="3 4">Pan216</strain>
    </source>
</reference>
<dbReference type="InterPro" id="IPR017847">
    <property type="entry name" value="T6SS_RhsGE_Vgr_subset"/>
</dbReference>
<sequence>MSSLSQRGASAALEVPLEGKTYWVHQLRGREAISELYEFTIVLTLPPEQRLDVRGLLGRPLSLRLFPDWIVTEEAAAGDPSQPPRESGRRVHGICWDVRREPDPVGHRRRYVITLAPRIRALTLRLRSRIFQQKTAPEILEAALADVDVKPQLRRDYFPHNYCAQYQESDWAFLSRLMEEEGIFYRFEQGDSTERLILADTSLEAPTVSWPNSPESGTVGFDAIAIEEQHRRPCVSRVERVLQLRSTSFTHEDYAHEIANQAPSAVHSLPGDVTEGWPKHLEVRRPLAGAAHRLDSVGPQRQEQPEQLGWIDMLLGRAAEMEAERARADTDQLVGTANIPHFSAGSSFTLTDTPAEGEDDGRYLLTEVEHDLDGDVYQTQFRAIDAEWHFRPPKKTPIPRMNGPHSARVVGPEGEEIHTDKYGRIKVTFPWSLPEDGEQTSCWMRVSQSWAGGQWGMLALPRVGQEVIVDFHDGDPDQPFVAGSVYNSSQPAPASLPEERTRFMIKSKTHQGTDFHGLMFDDQSSQPAVQVRSDGTYHLQAKDNAGHDYGGKFVETHRDARVSLVGGLPFIHPPSNALISDSGSGAGSGGDSSTYQKIQVSDVPKENWAFNSWSDLKTTATHPTVRTQLTTGAALDGVLGLSQDVTVGNFSRMTIDPTLSFLLTPFAAAAPFASLAGSTYTTLGHENFLHYGTRYTCHGGPTFNYYNRTLLNPFMAIYAIINGLQFFLTMGNPNYTGLTAAAISELVKEVMILIMRLTAQATYAYDATLSLLGCIKSGATNAGNGNFQTAMSYFGQAGSQLENSTELLLDFGLSNGNSQALRVTGASHSINLGQTDTYTVRKLNTQQTLVVEDGYSMIGTEEATLTLGNPSAIPQSITGAELTTTAEGEIRINKDSYGDYGHTLLMAKNQFDLTSKNTGIANSGTFFNLNATAAGTTMVASKVLTLQSRNKCLPIPPTCVVSLNNGTLTLTGTAINIESLGTLTISAAEEISFDAPIVSGLEAANLAAAGQVIASSIEQAGNEEIDDLATEAAGIASIISEMAWL</sequence>
<comment type="similarity">
    <text evidence="1">Belongs to the VgrG protein family.</text>
</comment>
<dbReference type="Proteomes" id="UP000317093">
    <property type="component" value="Chromosome"/>
</dbReference>
<evidence type="ECO:0000259" key="2">
    <source>
        <dbReference type="Pfam" id="PF04717"/>
    </source>
</evidence>
<evidence type="ECO:0000313" key="3">
    <source>
        <dbReference type="EMBL" id="QDU63309.1"/>
    </source>
</evidence>
<dbReference type="EMBL" id="CP036279">
    <property type="protein sequence ID" value="QDU63309.1"/>
    <property type="molecule type" value="Genomic_DNA"/>
</dbReference>
<dbReference type="KEGG" id="knv:Pan216_41870"/>
<dbReference type="Gene3D" id="2.30.110.50">
    <property type="match status" value="1"/>
</dbReference>
<gene>
    <name evidence="3" type="ORF">Pan216_41870</name>
</gene>
<dbReference type="SUPFAM" id="SSF69279">
    <property type="entry name" value="Phage tail proteins"/>
    <property type="match status" value="2"/>
</dbReference>
<proteinExistence type="inferred from homology"/>
<dbReference type="Gene3D" id="2.40.50.230">
    <property type="entry name" value="Gp5 N-terminal domain"/>
    <property type="match status" value="1"/>
</dbReference>
<organism evidence="3 4">
    <name type="scientific">Kolteria novifilia</name>
    <dbReference type="NCBI Taxonomy" id="2527975"/>
    <lineage>
        <taxon>Bacteria</taxon>
        <taxon>Pseudomonadati</taxon>
        <taxon>Planctomycetota</taxon>
        <taxon>Planctomycetia</taxon>
        <taxon>Kolteriales</taxon>
        <taxon>Kolteriaceae</taxon>
        <taxon>Kolteria</taxon>
    </lineage>
</organism>
<dbReference type="Gene3D" id="3.55.50.10">
    <property type="entry name" value="Baseplate protein-like domains"/>
    <property type="match status" value="1"/>
</dbReference>
<keyword evidence="4" id="KW-1185">Reference proteome</keyword>
<dbReference type="InterPro" id="IPR006533">
    <property type="entry name" value="T6SS_Vgr_RhsGE"/>
</dbReference>
<feature type="domain" description="Gp5/Type VI secretion system Vgr protein OB-fold" evidence="2">
    <location>
        <begin position="418"/>
        <end position="486"/>
    </location>
</feature>
<dbReference type="SUPFAM" id="SSF69255">
    <property type="entry name" value="gp5 N-terminal domain-like"/>
    <property type="match status" value="1"/>
</dbReference>
<dbReference type="InterPro" id="IPR037026">
    <property type="entry name" value="Vgr_OB-fold_dom_sf"/>
</dbReference>
<dbReference type="NCBIfam" id="TIGR01646">
    <property type="entry name" value="vgr_GE"/>
    <property type="match status" value="1"/>
</dbReference>
<protein>
    <submittedName>
        <fullName evidence="3">Phage-related baseplate assembly protein</fullName>
    </submittedName>
</protein>
<dbReference type="InterPro" id="IPR006531">
    <property type="entry name" value="Gp5/Vgr_OB"/>
</dbReference>
<dbReference type="RefSeq" id="WP_419192767.1">
    <property type="nucleotide sequence ID" value="NZ_CP036279.1"/>
</dbReference>
<dbReference type="Pfam" id="PF05954">
    <property type="entry name" value="Phage_GPD"/>
    <property type="match status" value="1"/>
</dbReference>
<evidence type="ECO:0000256" key="1">
    <source>
        <dbReference type="ARBA" id="ARBA00005558"/>
    </source>
</evidence>
<name>A0A518B8K0_9BACT</name>
<dbReference type="SUPFAM" id="SSF69349">
    <property type="entry name" value="Phage fibre proteins"/>
    <property type="match status" value="1"/>
</dbReference>
<evidence type="ECO:0000313" key="4">
    <source>
        <dbReference type="Proteomes" id="UP000317093"/>
    </source>
</evidence>
<dbReference type="Pfam" id="PF04717">
    <property type="entry name" value="Phage_base_V"/>
    <property type="match status" value="1"/>
</dbReference>
<dbReference type="Gene3D" id="4.10.220.110">
    <property type="match status" value="1"/>
</dbReference>
<accession>A0A518B8K0</accession>
<dbReference type="NCBIfam" id="TIGR03361">
    <property type="entry name" value="VI_Rhs_Vgr"/>
    <property type="match status" value="1"/>
</dbReference>